<evidence type="ECO:0000313" key="1">
    <source>
        <dbReference type="EMBL" id="KAA0047537.1"/>
    </source>
</evidence>
<dbReference type="EMBL" id="SSTE01013183">
    <property type="protein sequence ID" value="KAA0047537.1"/>
    <property type="molecule type" value="Genomic_DNA"/>
</dbReference>
<comment type="caution">
    <text evidence="2">The sequence shown here is derived from an EMBL/GenBank/DDBJ whole genome shotgun (WGS) entry which is preliminary data.</text>
</comment>
<organism evidence="2 4">
    <name type="scientific">Cucumis melo var. makuwa</name>
    <name type="common">Oriental melon</name>
    <dbReference type="NCBI Taxonomy" id="1194695"/>
    <lineage>
        <taxon>Eukaryota</taxon>
        <taxon>Viridiplantae</taxon>
        <taxon>Streptophyta</taxon>
        <taxon>Embryophyta</taxon>
        <taxon>Tracheophyta</taxon>
        <taxon>Spermatophyta</taxon>
        <taxon>Magnoliopsida</taxon>
        <taxon>eudicotyledons</taxon>
        <taxon>Gunneridae</taxon>
        <taxon>Pentapetalae</taxon>
        <taxon>rosids</taxon>
        <taxon>fabids</taxon>
        <taxon>Cucurbitales</taxon>
        <taxon>Cucurbitaceae</taxon>
        <taxon>Benincaseae</taxon>
        <taxon>Cucumis</taxon>
    </lineage>
</organism>
<reference evidence="3 4" key="1">
    <citation type="submission" date="2019-08" db="EMBL/GenBank/DDBJ databases">
        <title>Draft genome sequences of two oriental melons (Cucumis melo L. var makuwa).</title>
        <authorList>
            <person name="Kwon S.-Y."/>
        </authorList>
    </citation>
    <scope>NUCLEOTIDE SEQUENCE [LARGE SCALE GENOMIC DNA]</scope>
    <source>
        <strain evidence="4">cv. Chang Bougi</strain>
        <strain evidence="3">cv. SW 3</strain>
        <tissue evidence="2">Leaf</tissue>
    </source>
</reference>
<dbReference type="AlphaFoldDB" id="A0A5D3C7I7"/>
<dbReference type="EMBL" id="SSTD01013559">
    <property type="protein sequence ID" value="TYK06286.1"/>
    <property type="molecule type" value="Genomic_DNA"/>
</dbReference>
<protein>
    <submittedName>
        <fullName evidence="2">MuDRA-like transposase</fullName>
    </submittedName>
</protein>
<gene>
    <name evidence="2" type="ORF">E5676_scaffold157G00700</name>
    <name evidence="1" type="ORF">E6C27_scaffold2963G00140</name>
</gene>
<accession>A0A5D3C7I7</accession>
<proteinExistence type="predicted"/>
<dbReference type="Proteomes" id="UP000321393">
    <property type="component" value="Unassembled WGS sequence"/>
</dbReference>
<evidence type="ECO:0000313" key="2">
    <source>
        <dbReference type="EMBL" id="TYK06286.1"/>
    </source>
</evidence>
<evidence type="ECO:0000313" key="3">
    <source>
        <dbReference type="Proteomes" id="UP000321393"/>
    </source>
</evidence>
<dbReference type="Proteomes" id="UP000321947">
    <property type="component" value="Unassembled WGS sequence"/>
</dbReference>
<dbReference type="OrthoDB" id="1742941at2759"/>
<evidence type="ECO:0000313" key="4">
    <source>
        <dbReference type="Proteomes" id="UP000321947"/>
    </source>
</evidence>
<sequence>MFLEAWKHLLAFPNGSGKYLNDVGIARWSRVHCPGRRYNMMTTNIAESMNSILKEPRDLPIASFLEHVRALLQRWFWERREEGIKVTSTLTK</sequence>
<name>A0A5D3C7I7_CUCMM</name>